<dbReference type="SUPFAM" id="SSF50249">
    <property type="entry name" value="Nucleic acid-binding proteins"/>
    <property type="match status" value="1"/>
</dbReference>
<gene>
    <name evidence="6" type="ORF">GCM10023200_11810</name>
</gene>
<evidence type="ECO:0000256" key="1">
    <source>
        <dbReference type="ARBA" id="ARBA00007572"/>
    </source>
</evidence>
<name>A0ABP9AF67_9PSEU</name>
<dbReference type="InterPro" id="IPR012340">
    <property type="entry name" value="NA-bd_OB-fold"/>
</dbReference>
<dbReference type="CDD" id="cd07971">
    <property type="entry name" value="OBF_DNA_ligase_LigD"/>
    <property type="match status" value="1"/>
</dbReference>
<protein>
    <recommendedName>
        <fullName evidence="2">DNA ligase (ATP)</fullName>
        <ecNumber evidence="2">6.5.1.1</ecNumber>
    </recommendedName>
</protein>
<evidence type="ECO:0000313" key="6">
    <source>
        <dbReference type="EMBL" id="GAA4780159.1"/>
    </source>
</evidence>
<dbReference type="RefSeq" id="WP_345411725.1">
    <property type="nucleotide sequence ID" value="NZ_BAABHO010000006.1"/>
</dbReference>
<dbReference type="Gene3D" id="3.30.1490.70">
    <property type="match status" value="1"/>
</dbReference>
<evidence type="ECO:0000259" key="5">
    <source>
        <dbReference type="PROSITE" id="PS50160"/>
    </source>
</evidence>
<dbReference type="EMBL" id="BAABHO010000006">
    <property type="protein sequence ID" value="GAA4780159.1"/>
    <property type="molecule type" value="Genomic_DNA"/>
</dbReference>
<dbReference type="PANTHER" id="PTHR45674">
    <property type="entry name" value="DNA LIGASE 1/3 FAMILY MEMBER"/>
    <property type="match status" value="1"/>
</dbReference>
<dbReference type="Gene3D" id="2.40.50.140">
    <property type="entry name" value="Nucleic acid-binding proteins"/>
    <property type="match status" value="1"/>
</dbReference>
<dbReference type="PANTHER" id="PTHR45674:SF4">
    <property type="entry name" value="DNA LIGASE 1"/>
    <property type="match status" value="1"/>
</dbReference>
<keyword evidence="3 6" id="KW-0436">Ligase</keyword>
<feature type="domain" description="ATP-dependent DNA ligase family profile" evidence="5">
    <location>
        <begin position="117"/>
        <end position="234"/>
    </location>
</feature>
<comment type="similarity">
    <text evidence="1">Belongs to the ATP-dependent DNA ligase family.</text>
</comment>
<dbReference type="CDD" id="cd07906">
    <property type="entry name" value="Adenylation_DNA_ligase_LigD_LigC"/>
    <property type="match status" value="1"/>
</dbReference>
<dbReference type="Pfam" id="PF01068">
    <property type="entry name" value="DNA_ligase_A_M"/>
    <property type="match status" value="1"/>
</dbReference>
<reference evidence="7" key="1">
    <citation type="journal article" date="2019" name="Int. J. Syst. Evol. Microbiol.">
        <title>The Global Catalogue of Microorganisms (GCM) 10K type strain sequencing project: providing services to taxonomists for standard genome sequencing and annotation.</title>
        <authorList>
            <consortium name="The Broad Institute Genomics Platform"/>
            <consortium name="The Broad Institute Genome Sequencing Center for Infectious Disease"/>
            <person name="Wu L."/>
            <person name="Ma J."/>
        </authorList>
    </citation>
    <scope>NUCLEOTIDE SEQUENCE [LARGE SCALE GENOMIC DNA]</scope>
    <source>
        <strain evidence="7">JCM 17979</strain>
    </source>
</reference>
<dbReference type="NCBIfam" id="TIGR02779">
    <property type="entry name" value="NHEJ_ligase_lig"/>
    <property type="match status" value="1"/>
</dbReference>
<proteinExistence type="inferred from homology"/>
<evidence type="ECO:0000256" key="2">
    <source>
        <dbReference type="ARBA" id="ARBA00012727"/>
    </source>
</evidence>
<dbReference type="InterPro" id="IPR050191">
    <property type="entry name" value="ATP-dep_DNA_ligase"/>
</dbReference>
<dbReference type="GO" id="GO:0016874">
    <property type="term" value="F:ligase activity"/>
    <property type="evidence" value="ECO:0007669"/>
    <property type="project" value="UniProtKB-KW"/>
</dbReference>
<comment type="caution">
    <text evidence="6">The sequence shown here is derived from an EMBL/GenBank/DDBJ whole genome shotgun (WGS) entry which is preliminary data.</text>
</comment>
<dbReference type="Gene3D" id="3.30.470.30">
    <property type="entry name" value="DNA ligase/mRNA capping enzyme"/>
    <property type="match status" value="1"/>
</dbReference>
<keyword evidence="7" id="KW-1185">Reference proteome</keyword>
<comment type="catalytic activity">
    <reaction evidence="4">
        <text>ATP + (deoxyribonucleotide)n-3'-hydroxyl + 5'-phospho-(deoxyribonucleotide)m = (deoxyribonucleotide)n+m + AMP + diphosphate.</text>
        <dbReference type="EC" id="6.5.1.1"/>
    </reaction>
</comment>
<dbReference type="Proteomes" id="UP001500928">
    <property type="component" value="Unassembled WGS sequence"/>
</dbReference>
<organism evidence="6 7">
    <name type="scientific">Actinomycetospora chlora</name>
    <dbReference type="NCBI Taxonomy" id="663608"/>
    <lineage>
        <taxon>Bacteria</taxon>
        <taxon>Bacillati</taxon>
        <taxon>Actinomycetota</taxon>
        <taxon>Actinomycetes</taxon>
        <taxon>Pseudonocardiales</taxon>
        <taxon>Pseudonocardiaceae</taxon>
        <taxon>Actinomycetospora</taxon>
    </lineage>
</organism>
<dbReference type="InterPro" id="IPR012309">
    <property type="entry name" value="DNA_ligase_ATP-dep_C"/>
</dbReference>
<evidence type="ECO:0000256" key="3">
    <source>
        <dbReference type="ARBA" id="ARBA00022598"/>
    </source>
</evidence>
<dbReference type="EC" id="6.5.1.1" evidence="2"/>
<dbReference type="Pfam" id="PF04679">
    <property type="entry name" value="DNA_ligase_A_C"/>
    <property type="match status" value="1"/>
</dbReference>
<accession>A0ABP9AF67</accession>
<sequence length="325" mass="34975">MPADPLPRTAPMLATAGGVPAGPEWALELKWDGMRAVAYVEGPGDVVVVSRAGRRVDRSYPDVTAALGTALGERRVVLDGEIVVLSTPAPGAPARPSFDRLQRRMGVQRPSAQLVAEAPATFVAFDLLWVDRASLLDEPLDARRARLEALGLDGHRGVVLSPRLTGLDPDTALAVADRHGMEGIVAKRRDGPYRPGRSAAWVKTPLWRTVEAVVGGWAGGRGRHTGVLGAVLLGRPLPDGRLRYLGHVGTGFRDAERERLHAVLAAAETSASPFDGPVPEERAARWTAPTLVAEARFRSWTDEGVLRHASWRGLRPDRDVAELVE</sequence>
<dbReference type="InterPro" id="IPR012310">
    <property type="entry name" value="DNA_ligase_ATP-dep_cent"/>
</dbReference>
<evidence type="ECO:0000313" key="7">
    <source>
        <dbReference type="Proteomes" id="UP001500928"/>
    </source>
</evidence>
<dbReference type="InterPro" id="IPR014146">
    <property type="entry name" value="LigD_ligase_dom"/>
</dbReference>
<evidence type="ECO:0000256" key="4">
    <source>
        <dbReference type="ARBA" id="ARBA00034003"/>
    </source>
</evidence>
<dbReference type="SUPFAM" id="SSF56091">
    <property type="entry name" value="DNA ligase/mRNA capping enzyme, catalytic domain"/>
    <property type="match status" value="1"/>
</dbReference>
<dbReference type="PROSITE" id="PS50160">
    <property type="entry name" value="DNA_LIGASE_A3"/>
    <property type="match status" value="1"/>
</dbReference>